<proteinExistence type="predicted"/>
<accession>A0A0F9FNK5</accession>
<reference evidence="1" key="1">
    <citation type="journal article" date="2015" name="Nature">
        <title>Complex archaea that bridge the gap between prokaryotes and eukaryotes.</title>
        <authorList>
            <person name="Spang A."/>
            <person name="Saw J.H."/>
            <person name="Jorgensen S.L."/>
            <person name="Zaremba-Niedzwiedzka K."/>
            <person name="Martijn J."/>
            <person name="Lind A.E."/>
            <person name="van Eijk R."/>
            <person name="Schleper C."/>
            <person name="Guy L."/>
            <person name="Ettema T.J."/>
        </authorList>
    </citation>
    <scope>NUCLEOTIDE SEQUENCE</scope>
</reference>
<name>A0A0F9FNK5_9ZZZZ</name>
<gene>
    <name evidence="1" type="ORF">LCGC14_1931080</name>
</gene>
<evidence type="ECO:0000313" key="1">
    <source>
        <dbReference type="EMBL" id="KKL87798.1"/>
    </source>
</evidence>
<dbReference type="EMBL" id="LAZR01020738">
    <property type="protein sequence ID" value="KKL87798.1"/>
    <property type="molecule type" value="Genomic_DNA"/>
</dbReference>
<dbReference type="AlphaFoldDB" id="A0A0F9FNK5"/>
<protein>
    <submittedName>
        <fullName evidence="1">Uncharacterized protein</fullName>
    </submittedName>
</protein>
<organism evidence="1">
    <name type="scientific">marine sediment metagenome</name>
    <dbReference type="NCBI Taxonomy" id="412755"/>
    <lineage>
        <taxon>unclassified sequences</taxon>
        <taxon>metagenomes</taxon>
        <taxon>ecological metagenomes</taxon>
    </lineage>
</organism>
<sequence length="69" mass="7859">MEAQEIIDFVCTREHKDGAYVALPEAVHTYDCPYWRMGKKYGPCVCGGEELQSEIDAVFGPYGQRRKKS</sequence>
<comment type="caution">
    <text evidence="1">The sequence shown here is derived from an EMBL/GenBank/DDBJ whole genome shotgun (WGS) entry which is preliminary data.</text>
</comment>